<dbReference type="NCBIfam" id="NF038083">
    <property type="entry name" value="CU044_5270_fam"/>
    <property type="match status" value="1"/>
</dbReference>
<proteinExistence type="predicted"/>
<evidence type="ECO:0000313" key="4">
    <source>
        <dbReference type="Proteomes" id="UP000675554"/>
    </source>
</evidence>
<feature type="compositionally biased region" description="Gly residues" evidence="1">
    <location>
        <begin position="97"/>
        <end position="106"/>
    </location>
</feature>
<keyword evidence="2" id="KW-0472">Membrane</keyword>
<dbReference type="EMBL" id="JAGSMN010000648">
    <property type="protein sequence ID" value="MBR7676359.1"/>
    <property type="molecule type" value="Genomic_DNA"/>
</dbReference>
<feature type="region of interest" description="Disordered" evidence="1">
    <location>
        <begin position="281"/>
        <end position="302"/>
    </location>
</feature>
<feature type="region of interest" description="Disordered" evidence="1">
    <location>
        <begin position="1"/>
        <end position="66"/>
    </location>
</feature>
<keyword evidence="2" id="KW-1133">Transmembrane helix</keyword>
<sequence>MNDDASSSRPVTDDVAGEVARLLPPPPVGDLTRGRHLHHRERLMHEIDHDRDQAAAKPGATPSGRRARLLRPALLMPVTALALAGALTAGLALSGDGSGSGNGGGARDTASATEGSGQAGALLGRISKAAMSTEAETVREDQFVYTRSSFREADVTSGKAVTDPLKEREIWLPQRSGPLKKLGLVRQDGESLPINPELGEENGTPAGLHRPTYRWFASLPTDPDALLKYLYAKTSESDTQEHDQVVFDEIRSLVSGQIMPPENAAAFFKAAARIPGVTKAPDARDVTGRKGTGIAREDTEHGERSEWVFDADDLSYLGARTYLTRDTVQGEKGTLLYGEAIHDQAVVDTEGARPTKGS</sequence>
<feature type="transmembrane region" description="Helical" evidence="2">
    <location>
        <begin position="73"/>
        <end position="93"/>
    </location>
</feature>
<keyword evidence="4" id="KW-1185">Reference proteome</keyword>
<feature type="region of interest" description="Disordered" evidence="1">
    <location>
        <begin position="97"/>
        <end position="117"/>
    </location>
</feature>
<evidence type="ECO:0000313" key="3">
    <source>
        <dbReference type="EMBL" id="MBR7676359.1"/>
    </source>
</evidence>
<protein>
    <submittedName>
        <fullName evidence="3">CU044_5270 family protein</fullName>
    </submittedName>
</protein>
<dbReference type="InterPro" id="IPR047789">
    <property type="entry name" value="CU044_5270-like"/>
</dbReference>
<evidence type="ECO:0000256" key="1">
    <source>
        <dbReference type="SAM" id="MobiDB-lite"/>
    </source>
</evidence>
<organism evidence="3 4">
    <name type="scientific">Streptomyces daliensis</name>
    <dbReference type="NCBI Taxonomy" id="299421"/>
    <lineage>
        <taxon>Bacteria</taxon>
        <taxon>Bacillati</taxon>
        <taxon>Actinomycetota</taxon>
        <taxon>Actinomycetes</taxon>
        <taxon>Kitasatosporales</taxon>
        <taxon>Streptomycetaceae</taxon>
        <taxon>Streptomyces</taxon>
    </lineage>
</organism>
<feature type="compositionally biased region" description="Polar residues" evidence="1">
    <location>
        <begin position="1"/>
        <end position="10"/>
    </location>
</feature>
<comment type="caution">
    <text evidence="3">The sequence shown here is derived from an EMBL/GenBank/DDBJ whole genome shotgun (WGS) entry which is preliminary data.</text>
</comment>
<reference evidence="3" key="1">
    <citation type="submission" date="2021-04" db="EMBL/GenBank/DDBJ databases">
        <title>Sequencing of actinobacteria type strains.</title>
        <authorList>
            <person name="Nguyen G.-S."/>
            <person name="Wentzel A."/>
        </authorList>
    </citation>
    <scope>NUCLEOTIDE SEQUENCE</scope>
    <source>
        <strain evidence="3">DSM 42095</strain>
    </source>
</reference>
<evidence type="ECO:0000256" key="2">
    <source>
        <dbReference type="SAM" id="Phobius"/>
    </source>
</evidence>
<keyword evidence="2" id="KW-0812">Transmembrane</keyword>
<accession>A0A8T4IW17</accession>
<dbReference type="AlphaFoldDB" id="A0A8T4IW17"/>
<dbReference type="Proteomes" id="UP000675554">
    <property type="component" value="Unassembled WGS sequence"/>
</dbReference>
<feature type="compositionally biased region" description="Basic and acidic residues" evidence="1">
    <location>
        <begin position="43"/>
        <end position="54"/>
    </location>
</feature>
<name>A0A8T4IW17_9ACTN</name>
<gene>
    <name evidence="3" type="ORF">KDA82_25785</name>
</gene>